<dbReference type="Gramene" id="TVU41678">
    <property type="protein sequence ID" value="TVU41678"/>
    <property type="gene ID" value="EJB05_15220"/>
</dbReference>
<feature type="non-terminal residue" evidence="1">
    <location>
        <position position="1"/>
    </location>
</feature>
<evidence type="ECO:0000313" key="2">
    <source>
        <dbReference type="Proteomes" id="UP000324897"/>
    </source>
</evidence>
<dbReference type="OrthoDB" id="686604at2759"/>
<protein>
    <recommendedName>
        <fullName evidence="3">RNase H type-1 domain-containing protein</fullName>
    </recommendedName>
</protein>
<dbReference type="Proteomes" id="UP000324897">
    <property type="component" value="Chromosome 4"/>
</dbReference>
<sequence>MLRASLENGRSAEEVEAFASKEGVELAAEWVRDKPTSSDMPEVCFQAARRDRNRAAHELAQLAERTIHTAMWRSQVPRCIEQLIAHDCNLIE</sequence>
<gene>
    <name evidence="1" type="ORF">EJB05_15220</name>
</gene>
<reference evidence="1 2" key="1">
    <citation type="journal article" date="2019" name="Sci. Rep.">
        <title>A high-quality genome of Eragrostis curvula grass provides insights into Poaceae evolution and supports new strategies to enhance forage quality.</title>
        <authorList>
            <person name="Carballo J."/>
            <person name="Santos B.A.C.M."/>
            <person name="Zappacosta D."/>
            <person name="Garbus I."/>
            <person name="Selva J.P."/>
            <person name="Gallo C.A."/>
            <person name="Diaz A."/>
            <person name="Albertini E."/>
            <person name="Caccamo M."/>
            <person name="Echenique V."/>
        </authorList>
    </citation>
    <scope>NUCLEOTIDE SEQUENCE [LARGE SCALE GENOMIC DNA]</scope>
    <source>
        <strain evidence="2">cv. Victoria</strain>
        <tissue evidence="1">Leaf</tissue>
    </source>
</reference>
<evidence type="ECO:0008006" key="3">
    <source>
        <dbReference type="Google" id="ProtNLM"/>
    </source>
</evidence>
<keyword evidence="2" id="KW-1185">Reference proteome</keyword>
<evidence type="ECO:0000313" key="1">
    <source>
        <dbReference type="EMBL" id="TVU41678.1"/>
    </source>
</evidence>
<dbReference type="EMBL" id="RWGY01000007">
    <property type="protein sequence ID" value="TVU41678.1"/>
    <property type="molecule type" value="Genomic_DNA"/>
</dbReference>
<comment type="caution">
    <text evidence="1">The sequence shown here is derived from an EMBL/GenBank/DDBJ whole genome shotgun (WGS) entry which is preliminary data.</text>
</comment>
<dbReference type="AlphaFoldDB" id="A0A5J9W0P3"/>
<organism evidence="1 2">
    <name type="scientific">Eragrostis curvula</name>
    <name type="common">weeping love grass</name>
    <dbReference type="NCBI Taxonomy" id="38414"/>
    <lineage>
        <taxon>Eukaryota</taxon>
        <taxon>Viridiplantae</taxon>
        <taxon>Streptophyta</taxon>
        <taxon>Embryophyta</taxon>
        <taxon>Tracheophyta</taxon>
        <taxon>Spermatophyta</taxon>
        <taxon>Magnoliopsida</taxon>
        <taxon>Liliopsida</taxon>
        <taxon>Poales</taxon>
        <taxon>Poaceae</taxon>
        <taxon>PACMAD clade</taxon>
        <taxon>Chloridoideae</taxon>
        <taxon>Eragrostideae</taxon>
        <taxon>Eragrostidinae</taxon>
        <taxon>Eragrostis</taxon>
    </lineage>
</organism>
<accession>A0A5J9W0P3</accession>
<name>A0A5J9W0P3_9POAL</name>
<proteinExistence type="predicted"/>